<dbReference type="InterPro" id="IPR011990">
    <property type="entry name" value="TPR-like_helical_dom_sf"/>
</dbReference>
<evidence type="ECO:0000256" key="2">
    <source>
        <dbReference type="ARBA" id="ARBA00022737"/>
    </source>
</evidence>
<feature type="repeat" description="PPR" evidence="3">
    <location>
        <begin position="335"/>
        <end position="369"/>
    </location>
</feature>
<evidence type="ECO:0000313" key="5">
    <source>
        <dbReference type="Proteomes" id="UP000236161"/>
    </source>
</evidence>
<dbReference type="Gene3D" id="1.25.40.10">
    <property type="entry name" value="Tetratricopeptide repeat domain"/>
    <property type="match status" value="3"/>
</dbReference>
<dbReference type="Proteomes" id="UP000236161">
    <property type="component" value="Unassembled WGS sequence"/>
</dbReference>
<keyword evidence="4" id="KW-0808">Transferase</keyword>
<keyword evidence="2" id="KW-0677">Repeat</keyword>
<dbReference type="GO" id="GO:0008168">
    <property type="term" value="F:methyltransferase activity"/>
    <property type="evidence" value="ECO:0007669"/>
    <property type="project" value="UniProtKB-KW"/>
</dbReference>
<gene>
    <name evidence="4" type="ORF">AXF42_Ash003804</name>
</gene>
<dbReference type="GO" id="GO:0032259">
    <property type="term" value="P:methylation"/>
    <property type="evidence" value="ECO:0007669"/>
    <property type="project" value="UniProtKB-KW"/>
</dbReference>
<proteinExistence type="inferred from homology"/>
<protein>
    <submittedName>
        <fullName evidence="4">Pentatricopeptide repeat-containing protein</fullName>
        <ecNumber evidence="4">2.1.1.204</ecNumber>
    </submittedName>
</protein>
<dbReference type="EMBL" id="KZ451980">
    <property type="protein sequence ID" value="PKA55167.1"/>
    <property type="molecule type" value="Genomic_DNA"/>
</dbReference>
<sequence length="543" mass="61821">MNSTVSKVWGFFHLFRLLHNKSLAVPSRSAHFQAVEPCASDLISSISNLLRNGGKWESLSSKFGSAQLEDNIVERILLNLKEPVDAKSALLFFHWSSHCWKHQHCLKSHSIVIHILVRANLLADARVLIESVITKNSDHGDSKYLVVDALLSTYELAVPDPRVFDLLLQAYSRMRMVEQAFDACRYLADHGLTSSLVSLNKMLLVAQRSDRSDLVWRVYEHMFERRVYPNQTSVETMVNLMCKEGSLLRNISLMEKIHGNRCAPGVLVNMTMILRIFEDERFEQGIVFLRRMLQKNLILDDISSSLVIFAFCRTGRLEEATKAYDDMVSRGCRPNVFVHTCLIGAYCKEGRIEEALHLVEEMQLTGLKAYNETYDHLIEGCARAGRIEESVSFCEKMMRQGLIPAFSAFSEVVGKLCELGQVEKADEIYTVLLERGFAPNEEIYCKLINGYGTIGKAEKIKSIYYEMQHRGFVSCFVVYASLVINLSKCGKLMDAEKFLSMMEDKCWSPTKSVYNALISSYLKMGDTGRAMHLSKEMLRKKIM</sequence>
<keyword evidence="5" id="KW-1185">Reference proteome</keyword>
<dbReference type="EC" id="2.1.1.204" evidence="4"/>
<comment type="similarity">
    <text evidence="1">Belongs to the PPR family. P subfamily.</text>
</comment>
<dbReference type="AlphaFoldDB" id="A0A2I0AHY5"/>
<name>A0A2I0AHY5_9ASPA</name>
<dbReference type="Pfam" id="PF01535">
    <property type="entry name" value="PPR"/>
    <property type="match status" value="4"/>
</dbReference>
<feature type="repeat" description="PPR" evidence="3">
    <location>
        <begin position="370"/>
        <end position="404"/>
    </location>
</feature>
<evidence type="ECO:0000256" key="3">
    <source>
        <dbReference type="PROSITE-ProRule" id="PRU00708"/>
    </source>
</evidence>
<dbReference type="PANTHER" id="PTHR47447:SF17">
    <property type="entry name" value="OS12G0638900 PROTEIN"/>
    <property type="match status" value="1"/>
</dbReference>
<accession>A0A2I0AHY5</accession>
<evidence type="ECO:0000256" key="1">
    <source>
        <dbReference type="ARBA" id="ARBA00007626"/>
    </source>
</evidence>
<dbReference type="PANTHER" id="PTHR47447">
    <property type="entry name" value="OS03G0856100 PROTEIN"/>
    <property type="match status" value="1"/>
</dbReference>
<dbReference type="PROSITE" id="PS51375">
    <property type="entry name" value="PPR"/>
    <property type="match status" value="6"/>
</dbReference>
<feature type="repeat" description="PPR" evidence="3">
    <location>
        <begin position="440"/>
        <end position="474"/>
    </location>
</feature>
<organism evidence="4 5">
    <name type="scientific">Apostasia shenzhenica</name>
    <dbReference type="NCBI Taxonomy" id="1088818"/>
    <lineage>
        <taxon>Eukaryota</taxon>
        <taxon>Viridiplantae</taxon>
        <taxon>Streptophyta</taxon>
        <taxon>Embryophyta</taxon>
        <taxon>Tracheophyta</taxon>
        <taxon>Spermatophyta</taxon>
        <taxon>Magnoliopsida</taxon>
        <taxon>Liliopsida</taxon>
        <taxon>Asparagales</taxon>
        <taxon>Orchidaceae</taxon>
        <taxon>Apostasioideae</taxon>
        <taxon>Apostasia</taxon>
    </lineage>
</organism>
<feature type="repeat" description="PPR" evidence="3">
    <location>
        <begin position="300"/>
        <end position="334"/>
    </location>
</feature>
<dbReference type="NCBIfam" id="TIGR00756">
    <property type="entry name" value="PPR"/>
    <property type="match status" value="5"/>
</dbReference>
<keyword evidence="4" id="KW-0489">Methyltransferase</keyword>
<feature type="repeat" description="PPR" evidence="3">
    <location>
        <begin position="405"/>
        <end position="439"/>
    </location>
</feature>
<feature type="repeat" description="PPR" evidence="3">
    <location>
        <begin position="510"/>
        <end position="543"/>
    </location>
</feature>
<dbReference type="OrthoDB" id="185373at2759"/>
<reference evidence="4 5" key="1">
    <citation type="journal article" date="2017" name="Nature">
        <title>The Apostasia genome and the evolution of orchids.</title>
        <authorList>
            <person name="Zhang G.Q."/>
            <person name="Liu K.W."/>
            <person name="Li Z."/>
            <person name="Lohaus R."/>
            <person name="Hsiao Y.Y."/>
            <person name="Niu S.C."/>
            <person name="Wang J.Y."/>
            <person name="Lin Y.C."/>
            <person name="Xu Q."/>
            <person name="Chen L.J."/>
            <person name="Yoshida K."/>
            <person name="Fujiwara S."/>
            <person name="Wang Z.W."/>
            <person name="Zhang Y.Q."/>
            <person name="Mitsuda N."/>
            <person name="Wang M."/>
            <person name="Liu G.H."/>
            <person name="Pecoraro L."/>
            <person name="Huang H.X."/>
            <person name="Xiao X.J."/>
            <person name="Lin M."/>
            <person name="Wu X.Y."/>
            <person name="Wu W.L."/>
            <person name="Chen Y.Y."/>
            <person name="Chang S.B."/>
            <person name="Sakamoto S."/>
            <person name="Ohme-Takagi M."/>
            <person name="Yagi M."/>
            <person name="Zeng S.J."/>
            <person name="Shen C.Y."/>
            <person name="Yeh C.M."/>
            <person name="Luo Y.B."/>
            <person name="Tsai W.C."/>
            <person name="Van de Peer Y."/>
            <person name="Liu Z.J."/>
        </authorList>
    </citation>
    <scope>NUCLEOTIDE SEQUENCE [LARGE SCALE GENOMIC DNA]</scope>
    <source>
        <strain evidence="5">cv. Shenzhen</strain>
        <tissue evidence="4">Stem</tissue>
    </source>
</reference>
<dbReference type="Pfam" id="PF12854">
    <property type="entry name" value="PPR_1"/>
    <property type="match status" value="1"/>
</dbReference>
<evidence type="ECO:0000313" key="4">
    <source>
        <dbReference type="EMBL" id="PKA55167.1"/>
    </source>
</evidence>
<dbReference type="InterPro" id="IPR002885">
    <property type="entry name" value="PPR_rpt"/>
</dbReference>